<keyword evidence="7" id="KW-1185">Reference proteome</keyword>
<comment type="subcellular location">
    <subcellularLocation>
        <location evidence="1">Membrane</location>
        <topology evidence="1">Single-pass membrane protein</topology>
    </subcellularLocation>
</comment>
<dbReference type="SUPFAM" id="SSF74653">
    <property type="entry name" value="TolA/TonB C-terminal domain"/>
    <property type="match status" value="1"/>
</dbReference>
<evidence type="ECO:0000313" key="7">
    <source>
        <dbReference type="Proteomes" id="UP000295765"/>
    </source>
</evidence>
<evidence type="ECO:0000256" key="1">
    <source>
        <dbReference type="ARBA" id="ARBA00004167"/>
    </source>
</evidence>
<dbReference type="RefSeq" id="WP_132544637.1">
    <property type="nucleotide sequence ID" value="NZ_SLWY01000019.1"/>
</dbReference>
<sequence length="285" mass="29084">MTSWWQRARGRGIALALAIALAHLLAGCAGLGSDGADLGARSVEAQQALIRDQVSKAWVAPKSFAKGLPRPLAASLAVTLDPDGTVKVVKILRRSGQRDYDASLVKAVADASPLPLSRDPAVAPHFRVVDIDFASDPARPELALVEPHAAGHTYVSPPAPTARGAPANTDVVGVASALAASGVLSAVPEREARPVTHTARAHPTTRGSRSVAARAAKNGKGKVVASRSGTARASGGRSTVARPAATAKTTRATAAAKKPAAPKVVPKDVAARTVAAANTKKPRPK</sequence>
<feature type="region of interest" description="Disordered" evidence="5">
    <location>
        <begin position="215"/>
        <end position="285"/>
    </location>
</feature>
<keyword evidence="4" id="KW-0472">Membrane</keyword>
<evidence type="ECO:0000256" key="4">
    <source>
        <dbReference type="ARBA" id="ARBA00023136"/>
    </source>
</evidence>
<name>A0A4R2L6H3_9GAMM</name>
<organism evidence="6 7">
    <name type="scientific">Plasticicumulans lactativorans</name>
    <dbReference type="NCBI Taxonomy" id="1133106"/>
    <lineage>
        <taxon>Bacteria</taxon>
        <taxon>Pseudomonadati</taxon>
        <taxon>Pseudomonadota</taxon>
        <taxon>Gammaproteobacteria</taxon>
        <taxon>Candidatus Competibacteraceae</taxon>
        <taxon>Plasticicumulans</taxon>
    </lineage>
</organism>
<dbReference type="PROSITE" id="PS51257">
    <property type="entry name" value="PROKAR_LIPOPROTEIN"/>
    <property type="match status" value="1"/>
</dbReference>
<dbReference type="Pfam" id="PF13103">
    <property type="entry name" value="TonB_2"/>
    <property type="match status" value="1"/>
</dbReference>
<reference evidence="6 7" key="1">
    <citation type="submission" date="2019-03" db="EMBL/GenBank/DDBJ databases">
        <title>Genomic Encyclopedia of Type Strains, Phase IV (KMG-IV): sequencing the most valuable type-strain genomes for metagenomic binning, comparative biology and taxonomic classification.</title>
        <authorList>
            <person name="Goeker M."/>
        </authorList>
    </citation>
    <scope>NUCLEOTIDE SEQUENCE [LARGE SCALE GENOMIC DNA]</scope>
    <source>
        <strain evidence="6 7">DSM 25287</strain>
    </source>
</reference>
<dbReference type="Proteomes" id="UP000295765">
    <property type="component" value="Unassembled WGS sequence"/>
</dbReference>
<dbReference type="GO" id="GO:0016020">
    <property type="term" value="C:membrane"/>
    <property type="evidence" value="ECO:0007669"/>
    <property type="project" value="UniProtKB-SubCell"/>
</dbReference>
<dbReference type="NCBIfam" id="TIGR01352">
    <property type="entry name" value="tonB_Cterm"/>
    <property type="match status" value="1"/>
</dbReference>
<proteinExistence type="predicted"/>
<dbReference type="InterPro" id="IPR006260">
    <property type="entry name" value="TonB/TolA_C"/>
</dbReference>
<gene>
    <name evidence="6" type="ORF">EV699_11922</name>
</gene>
<keyword evidence="3" id="KW-1133">Transmembrane helix</keyword>
<dbReference type="OrthoDB" id="9779830at2"/>
<feature type="compositionally biased region" description="Low complexity" evidence="5">
    <location>
        <begin position="239"/>
        <end position="264"/>
    </location>
</feature>
<evidence type="ECO:0000256" key="5">
    <source>
        <dbReference type="SAM" id="MobiDB-lite"/>
    </source>
</evidence>
<feature type="region of interest" description="Disordered" evidence="5">
    <location>
        <begin position="191"/>
        <end position="210"/>
    </location>
</feature>
<accession>A0A4R2L6H3</accession>
<evidence type="ECO:0000256" key="3">
    <source>
        <dbReference type="ARBA" id="ARBA00022989"/>
    </source>
</evidence>
<comment type="caution">
    <text evidence="6">The sequence shown here is derived from an EMBL/GenBank/DDBJ whole genome shotgun (WGS) entry which is preliminary data.</text>
</comment>
<dbReference type="Gene3D" id="3.30.1150.10">
    <property type="match status" value="1"/>
</dbReference>
<dbReference type="EMBL" id="SLWY01000019">
    <property type="protein sequence ID" value="TCO79566.1"/>
    <property type="molecule type" value="Genomic_DNA"/>
</dbReference>
<protein>
    <submittedName>
        <fullName evidence="6">TonB family protein</fullName>
    </submittedName>
</protein>
<evidence type="ECO:0000313" key="6">
    <source>
        <dbReference type="EMBL" id="TCO79566.1"/>
    </source>
</evidence>
<dbReference type="AlphaFoldDB" id="A0A4R2L6H3"/>
<keyword evidence="2" id="KW-0812">Transmembrane</keyword>
<evidence type="ECO:0000256" key="2">
    <source>
        <dbReference type="ARBA" id="ARBA00022692"/>
    </source>
</evidence>